<comment type="caution">
    <text evidence="1">The sequence shown here is derived from an EMBL/GenBank/DDBJ whole genome shotgun (WGS) entry which is preliminary data.</text>
</comment>
<reference evidence="1 2" key="1">
    <citation type="submission" date="2024-04" db="EMBL/GenBank/DDBJ databases">
        <title>Novel genus in family Flammeovirgaceae.</title>
        <authorList>
            <person name="Nguyen T.H."/>
            <person name="Vuong T.Q."/>
            <person name="Le H."/>
            <person name="Kim S.-G."/>
        </authorList>
    </citation>
    <scope>NUCLEOTIDE SEQUENCE [LARGE SCALE GENOMIC DNA]</scope>
    <source>
        <strain evidence="1 2">JCM 23209</strain>
    </source>
</reference>
<dbReference type="AlphaFoldDB" id="A0AAW9S509"/>
<evidence type="ECO:0000313" key="2">
    <source>
        <dbReference type="Proteomes" id="UP001403385"/>
    </source>
</evidence>
<evidence type="ECO:0000313" key="1">
    <source>
        <dbReference type="EMBL" id="MEN7547483.1"/>
    </source>
</evidence>
<accession>A0AAW9S509</accession>
<organism evidence="1 2">
    <name type="scientific">Rapidithrix thailandica</name>
    <dbReference type="NCBI Taxonomy" id="413964"/>
    <lineage>
        <taxon>Bacteria</taxon>
        <taxon>Pseudomonadati</taxon>
        <taxon>Bacteroidota</taxon>
        <taxon>Cytophagia</taxon>
        <taxon>Cytophagales</taxon>
        <taxon>Flammeovirgaceae</taxon>
        <taxon>Rapidithrix</taxon>
    </lineage>
</organism>
<evidence type="ECO:0008006" key="3">
    <source>
        <dbReference type="Google" id="ProtNLM"/>
    </source>
</evidence>
<keyword evidence="2" id="KW-1185">Reference proteome</keyword>
<name>A0AAW9S509_9BACT</name>
<dbReference type="EMBL" id="JBDKWZ010000003">
    <property type="protein sequence ID" value="MEN7547483.1"/>
    <property type="molecule type" value="Genomic_DNA"/>
</dbReference>
<dbReference type="Proteomes" id="UP001403385">
    <property type="component" value="Unassembled WGS sequence"/>
</dbReference>
<dbReference type="RefSeq" id="WP_346820271.1">
    <property type="nucleotide sequence ID" value="NZ_JBDKWZ010000003.1"/>
</dbReference>
<sequence>MILSTSLLTTFSFVMKSCHDKQDAVATKEAKVKVTQASLAF</sequence>
<gene>
    <name evidence="1" type="ORF">AAG747_06170</name>
</gene>
<protein>
    <recommendedName>
        <fullName evidence="3">Lipoprotein</fullName>
    </recommendedName>
</protein>
<proteinExistence type="predicted"/>